<evidence type="ECO:0000313" key="1">
    <source>
        <dbReference type="EMBL" id="KAJ8117586.1"/>
    </source>
</evidence>
<gene>
    <name evidence="1" type="ORF">OPT61_g1247</name>
</gene>
<evidence type="ECO:0000313" key="2">
    <source>
        <dbReference type="Proteomes" id="UP001153331"/>
    </source>
</evidence>
<organism evidence="1 2">
    <name type="scientific">Boeremia exigua</name>
    <dbReference type="NCBI Taxonomy" id="749465"/>
    <lineage>
        <taxon>Eukaryota</taxon>
        <taxon>Fungi</taxon>
        <taxon>Dikarya</taxon>
        <taxon>Ascomycota</taxon>
        <taxon>Pezizomycotina</taxon>
        <taxon>Dothideomycetes</taxon>
        <taxon>Pleosporomycetidae</taxon>
        <taxon>Pleosporales</taxon>
        <taxon>Pleosporineae</taxon>
        <taxon>Didymellaceae</taxon>
        <taxon>Boeremia</taxon>
    </lineage>
</organism>
<keyword evidence="2" id="KW-1185">Reference proteome</keyword>
<sequence length="1017" mass="114183">MQSTRLSRLPVNFAEHSEAATTATYAEFSHDWSAPPGPPLRATTATLRAMFQCTECPKDFNSQSALARHHQNHSQSIKHVCNVCSVVFRRRDLLTRHLKLHYRKKNENKDNVSNDTGGESGTGGEKDGEIMREANTTAITPENTSSTSTGGTTGTVSRKRCHTACNRCRDMKIKCNGQQPCSRCRRVSKTCDFDRQHRLSGRISHLHSIAVAKSSSSDSVNACPDLGFTSDPMDASHIPIPDFSPASFTNIGADPGAITSSTLIDGRDEFVSDPILGIPYNPWEATFSQFTPWPWLHESLFLSGDEAAILFSDLGQDPTFPEEQLPDLHRLATQTSAMQSSDHDQNNDQDQSLSESHYQQHNNQSNPHSGQSLDATSSAAPGYTANIDVTSRENLLPLHENSCTQLPNNDNGCKQRAVDALIALAVQPVERTVEKPGTYRGYSCPWSKDSQGLVDCFHIKLESDDGQVKTTTEAALKHFTQLYAEHFHTLWPLLPRRTLDSGNMHPLLYLVLASIGAMYMDGSSSECGMYLHDAVRRRLVLPLELDENEDDLVWLAQARLLTQVAALYFGQPRAFSYAQHLGTLLTTQARRMSLFCNTNHRQRLLQLKSMKGIATDSLRLNLWLSIEERRRLAFGIFRGDTFTSVLLNTKPLVALEEIALEFPTCHSVFNSSSNLDPRLALDMIEHHQTPNQNVRASDVLHVLLERNEILPPLEPGALEILLFGLQSHVWRFSYDRQLLEHLTAGVSTDVDLGIGLEKMQEEENITSVQGLECDFLDPPFKKHRRDTITSEVDSLDNRSYEMADLTSERQRLLAALAKWERALPLAKTLARNEEDRSYLLSSLILYHLSLMRLYAPVEDIHQIHYRLADKQPVPNDLVMSVRTWSQSTRARIAVEKVRSVWSLITQETRRGRGRSRFNFNAYIGLHHSAAMLWVYQGATNSEQMDDSLSAFSTSGSLQMYQGENLSPTFPMYAEKAEDKVMLRTFVDLFHAMSPARWSSFAEVANDLPTLAFPPRVT</sequence>
<accession>A0ACC2IQV8</accession>
<dbReference type="Proteomes" id="UP001153331">
    <property type="component" value="Unassembled WGS sequence"/>
</dbReference>
<dbReference type="EMBL" id="JAPHNI010000047">
    <property type="protein sequence ID" value="KAJ8117586.1"/>
    <property type="molecule type" value="Genomic_DNA"/>
</dbReference>
<reference evidence="1" key="1">
    <citation type="submission" date="2022-11" db="EMBL/GenBank/DDBJ databases">
        <title>Genome Sequence of Boeremia exigua.</title>
        <authorList>
            <person name="Buettner E."/>
        </authorList>
    </citation>
    <scope>NUCLEOTIDE SEQUENCE</scope>
    <source>
        <strain evidence="1">CU02</strain>
    </source>
</reference>
<protein>
    <submittedName>
        <fullName evidence="1">Uncharacterized protein</fullName>
    </submittedName>
</protein>
<name>A0ACC2IQV8_9PLEO</name>
<proteinExistence type="predicted"/>
<comment type="caution">
    <text evidence="1">The sequence shown here is derived from an EMBL/GenBank/DDBJ whole genome shotgun (WGS) entry which is preliminary data.</text>
</comment>